<dbReference type="EMBL" id="JBFCZG010000001">
    <property type="protein sequence ID" value="KAL3428265.1"/>
    <property type="molecule type" value="Genomic_DNA"/>
</dbReference>
<dbReference type="Gene3D" id="1.10.510.10">
    <property type="entry name" value="Transferase(Phosphotransferase) domain 1"/>
    <property type="match status" value="1"/>
</dbReference>
<reference evidence="2 3" key="1">
    <citation type="submission" date="2024-06" db="EMBL/GenBank/DDBJ databases">
        <title>Complete genome of Phlyctema vagabunda strain 19-DSS-EL-015.</title>
        <authorList>
            <person name="Fiorenzani C."/>
        </authorList>
    </citation>
    <scope>NUCLEOTIDE SEQUENCE [LARGE SCALE GENOMIC DNA]</scope>
    <source>
        <strain evidence="2 3">19-DSS-EL-015</strain>
    </source>
</reference>
<evidence type="ECO:0000313" key="3">
    <source>
        <dbReference type="Proteomes" id="UP001629113"/>
    </source>
</evidence>
<keyword evidence="2" id="KW-0418">Kinase</keyword>
<dbReference type="GO" id="GO:0016301">
    <property type="term" value="F:kinase activity"/>
    <property type="evidence" value="ECO:0007669"/>
    <property type="project" value="UniProtKB-KW"/>
</dbReference>
<accession>A0ABR4PY20</accession>
<feature type="domain" description="Protein kinase" evidence="1">
    <location>
        <begin position="19"/>
        <end position="257"/>
    </location>
</feature>
<dbReference type="Pfam" id="PF00069">
    <property type="entry name" value="Pkinase"/>
    <property type="match status" value="1"/>
</dbReference>
<dbReference type="InterPro" id="IPR011009">
    <property type="entry name" value="Kinase-like_dom_sf"/>
</dbReference>
<organism evidence="2 3">
    <name type="scientific">Phlyctema vagabunda</name>
    <dbReference type="NCBI Taxonomy" id="108571"/>
    <lineage>
        <taxon>Eukaryota</taxon>
        <taxon>Fungi</taxon>
        <taxon>Dikarya</taxon>
        <taxon>Ascomycota</taxon>
        <taxon>Pezizomycotina</taxon>
        <taxon>Leotiomycetes</taxon>
        <taxon>Helotiales</taxon>
        <taxon>Dermateaceae</taxon>
        <taxon>Phlyctema</taxon>
    </lineage>
</organism>
<name>A0ABR4PY20_9HELO</name>
<protein>
    <submittedName>
        <fullName evidence="2">Serine/threonine-protein kinase</fullName>
    </submittedName>
</protein>
<sequence length="257" mass="29174">MEVCQQNEAFVEEDGDLVFSHTKVILREGSQYHYAITNRRYRSTSEVDLRELDLVPIPASQIWPPCPKHLTRAPEPLPRDCYVKRPNLLYYSYTEASTELGRLLLHEAEVCEILQSNPHPAIAQYLGCIVENERITGLCFVKYDMNLMEWATKGSRPLDADIFLQGIEKGVGHLHSLNLIHCDLNPTNILMNGDTPVIADFDSCQREGEKLGLKAGTWGWTSEEFKFARPENDLYGLSKIHEFLFKLGDGTSSLSQT</sequence>
<keyword evidence="3" id="KW-1185">Reference proteome</keyword>
<keyword evidence="2" id="KW-0808">Transferase</keyword>
<dbReference type="SUPFAM" id="SSF56112">
    <property type="entry name" value="Protein kinase-like (PK-like)"/>
    <property type="match status" value="1"/>
</dbReference>
<evidence type="ECO:0000313" key="2">
    <source>
        <dbReference type="EMBL" id="KAL3428265.1"/>
    </source>
</evidence>
<comment type="caution">
    <text evidence="2">The sequence shown here is derived from an EMBL/GenBank/DDBJ whole genome shotgun (WGS) entry which is preliminary data.</text>
</comment>
<dbReference type="Proteomes" id="UP001629113">
    <property type="component" value="Unassembled WGS sequence"/>
</dbReference>
<dbReference type="InterPro" id="IPR000719">
    <property type="entry name" value="Prot_kinase_dom"/>
</dbReference>
<gene>
    <name evidence="2" type="ORF">PVAG01_01774</name>
</gene>
<evidence type="ECO:0000259" key="1">
    <source>
        <dbReference type="PROSITE" id="PS50011"/>
    </source>
</evidence>
<proteinExistence type="predicted"/>
<dbReference type="PROSITE" id="PS50011">
    <property type="entry name" value="PROTEIN_KINASE_DOM"/>
    <property type="match status" value="1"/>
</dbReference>